<feature type="transmembrane region" description="Helical" evidence="5">
    <location>
        <begin position="110"/>
        <end position="126"/>
    </location>
</feature>
<evidence type="ECO:0000313" key="7">
    <source>
        <dbReference type="EMBL" id="GGF37704.1"/>
    </source>
</evidence>
<keyword evidence="2 5" id="KW-0812">Transmembrane</keyword>
<feature type="transmembrane region" description="Helical" evidence="5">
    <location>
        <begin position="403"/>
        <end position="424"/>
    </location>
</feature>
<keyword evidence="8" id="KW-1185">Reference proteome</keyword>
<dbReference type="Gene3D" id="1.20.1250.20">
    <property type="entry name" value="MFS general substrate transporter like domains"/>
    <property type="match status" value="2"/>
</dbReference>
<evidence type="ECO:0000256" key="5">
    <source>
        <dbReference type="SAM" id="Phobius"/>
    </source>
</evidence>
<evidence type="ECO:0000256" key="2">
    <source>
        <dbReference type="ARBA" id="ARBA00022692"/>
    </source>
</evidence>
<accession>A0A917BE09</accession>
<proteinExistence type="predicted"/>
<dbReference type="InterPro" id="IPR005829">
    <property type="entry name" value="Sugar_transporter_CS"/>
</dbReference>
<keyword evidence="3 5" id="KW-1133">Transmembrane helix</keyword>
<feature type="transmembrane region" description="Helical" evidence="5">
    <location>
        <begin position="377"/>
        <end position="397"/>
    </location>
</feature>
<feature type="domain" description="Major facilitator superfamily (MFS) profile" evidence="6">
    <location>
        <begin position="204"/>
        <end position="428"/>
    </location>
</feature>
<protein>
    <submittedName>
        <fullName evidence="7">MFS transporter</fullName>
    </submittedName>
</protein>
<feature type="transmembrane region" description="Helical" evidence="5">
    <location>
        <begin position="68"/>
        <end position="90"/>
    </location>
</feature>
<reference evidence="7" key="1">
    <citation type="journal article" date="2014" name="Int. J. Syst. Evol. Microbiol.">
        <title>Complete genome sequence of Corynebacterium casei LMG S-19264T (=DSM 44701T), isolated from a smear-ripened cheese.</title>
        <authorList>
            <consortium name="US DOE Joint Genome Institute (JGI-PGF)"/>
            <person name="Walter F."/>
            <person name="Albersmeier A."/>
            <person name="Kalinowski J."/>
            <person name="Ruckert C."/>
        </authorList>
    </citation>
    <scope>NUCLEOTIDE SEQUENCE</scope>
    <source>
        <strain evidence="7">CGMCC 1.16067</strain>
    </source>
</reference>
<feature type="transmembrane region" description="Helical" evidence="5">
    <location>
        <begin position="198"/>
        <end position="216"/>
    </location>
</feature>
<dbReference type="Proteomes" id="UP000649179">
    <property type="component" value="Unassembled WGS sequence"/>
</dbReference>
<evidence type="ECO:0000256" key="4">
    <source>
        <dbReference type="ARBA" id="ARBA00023136"/>
    </source>
</evidence>
<name>A0A917BE09_9ACTN</name>
<dbReference type="InterPro" id="IPR020846">
    <property type="entry name" value="MFS_dom"/>
</dbReference>
<dbReference type="PROSITE" id="PS50850">
    <property type="entry name" value="MFS"/>
    <property type="match status" value="1"/>
</dbReference>
<dbReference type="AlphaFoldDB" id="A0A917BE09"/>
<keyword evidence="4 5" id="KW-0472">Membrane</keyword>
<dbReference type="GO" id="GO:0005886">
    <property type="term" value="C:plasma membrane"/>
    <property type="evidence" value="ECO:0007669"/>
    <property type="project" value="UniProtKB-SubCell"/>
</dbReference>
<sequence length="428" mass="44216">MSRDTAGVGTTQAPAEPTTRVGGRWLSLFTLAWLGVWLAQLTPIQLLLPEQVDAVRGSSAFTTGAGDWVGSVVAFGVVSAVAGVLALVAYPLAGLASDLTRSRLGRRRPWVGVGTALFAGGLLVLGRQQSLPGVTLGWSLALVGFCVLTAAITAMISDQVPVDQRGLVSGLVSAPQAVGVILGLAVVTAAGWGAVGGYTFSAVALVLLVVPFALLVRDPAVARGPRLGRRELLGAWWVDPRRHPDFGWALLGRLLVNLGNALGTTLLLFYLEYGLRRDDAPGDLLTLSVVYMVFVIATSVWLGRLSDRLGRRKPFVVAAALTQALAALLLVAASSLPLAVVAAGLSGAGYGCFLAVDQALATQVLPDPETRAKDLGIMNVAVVAPQAFGPLLGAGLVSLTAGFGLLFVVSALTGLAGAATTWFVRSVR</sequence>
<organism evidence="7 8">
    <name type="scientific">Marmoricola endophyticus</name>
    <dbReference type="NCBI Taxonomy" id="2040280"/>
    <lineage>
        <taxon>Bacteria</taxon>
        <taxon>Bacillati</taxon>
        <taxon>Actinomycetota</taxon>
        <taxon>Actinomycetes</taxon>
        <taxon>Propionibacteriales</taxon>
        <taxon>Nocardioidaceae</taxon>
        <taxon>Marmoricola</taxon>
    </lineage>
</organism>
<dbReference type="InterPro" id="IPR036259">
    <property type="entry name" value="MFS_trans_sf"/>
</dbReference>
<feature type="transmembrane region" description="Helical" evidence="5">
    <location>
        <begin position="283"/>
        <end position="303"/>
    </location>
</feature>
<evidence type="ECO:0000256" key="1">
    <source>
        <dbReference type="ARBA" id="ARBA00004651"/>
    </source>
</evidence>
<dbReference type="PANTHER" id="PTHR23528:SF1">
    <property type="entry name" value="MAJOR FACILITATOR SUPERFAMILY (MFS) PROFILE DOMAIN-CONTAINING PROTEIN"/>
    <property type="match status" value="1"/>
</dbReference>
<dbReference type="PROSITE" id="PS00216">
    <property type="entry name" value="SUGAR_TRANSPORT_1"/>
    <property type="match status" value="1"/>
</dbReference>
<dbReference type="SUPFAM" id="SSF103473">
    <property type="entry name" value="MFS general substrate transporter"/>
    <property type="match status" value="1"/>
</dbReference>
<comment type="subcellular location">
    <subcellularLocation>
        <location evidence="1">Cell membrane</location>
        <topology evidence="1">Multi-pass membrane protein</topology>
    </subcellularLocation>
</comment>
<dbReference type="EMBL" id="BMKQ01000001">
    <property type="protein sequence ID" value="GGF37704.1"/>
    <property type="molecule type" value="Genomic_DNA"/>
</dbReference>
<reference evidence="7" key="2">
    <citation type="submission" date="2020-09" db="EMBL/GenBank/DDBJ databases">
        <authorList>
            <person name="Sun Q."/>
            <person name="Zhou Y."/>
        </authorList>
    </citation>
    <scope>NUCLEOTIDE SEQUENCE</scope>
    <source>
        <strain evidence="7">CGMCC 1.16067</strain>
    </source>
</reference>
<evidence type="ECO:0000256" key="3">
    <source>
        <dbReference type="ARBA" id="ARBA00022989"/>
    </source>
</evidence>
<feature type="transmembrane region" description="Helical" evidence="5">
    <location>
        <begin position="250"/>
        <end position="271"/>
    </location>
</feature>
<feature type="transmembrane region" description="Helical" evidence="5">
    <location>
        <begin position="168"/>
        <end position="192"/>
    </location>
</feature>
<dbReference type="PANTHER" id="PTHR23528">
    <property type="match status" value="1"/>
</dbReference>
<feature type="transmembrane region" description="Helical" evidence="5">
    <location>
        <begin position="138"/>
        <end position="156"/>
    </location>
</feature>
<dbReference type="Pfam" id="PF07690">
    <property type="entry name" value="MFS_1"/>
    <property type="match status" value="1"/>
</dbReference>
<evidence type="ECO:0000313" key="8">
    <source>
        <dbReference type="Proteomes" id="UP000649179"/>
    </source>
</evidence>
<comment type="caution">
    <text evidence="7">The sequence shown here is derived from an EMBL/GenBank/DDBJ whole genome shotgun (WGS) entry which is preliminary data.</text>
</comment>
<dbReference type="RefSeq" id="WP_188778621.1">
    <property type="nucleotide sequence ID" value="NZ_BMKQ01000001.1"/>
</dbReference>
<feature type="transmembrane region" description="Helical" evidence="5">
    <location>
        <begin position="25"/>
        <end position="48"/>
    </location>
</feature>
<evidence type="ECO:0000259" key="6">
    <source>
        <dbReference type="PROSITE" id="PS50850"/>
    </source>
</evidence>
<dbReference type="InterPro" id="IPR011701">
    <property type="entry name" value="MFS"/>
</dbReference>
<dbReference type="GO" id="GO:0022857">
    <property type="term" value="F:transmembrane transporter activity"/>
    <property type="evidence" value="ECO:0007669"/>
    <property type="project" value="InterPro"/>
</dbReference>
<gene>
    <name evidence="7" type="ORF">GCM10011519_09070</name>
</gene>